<keyword evidence="5 6" id="KW-0472">Membrane</keyword>
<gene>
    <name evidence="8" type="ORF">CJF43_09620</name>
</gene>
<dbReference type="PANTHER" id="PTHR32322">
    <property type="entry name" value="INNER MEMBRANE TRANSPORTER"/>
    <property type="match status" value="1"/>
</dbReference>
<evidence type="ECO:0000256" key="5">
    <source>
        <dbReference type="ARBA" id="ARBA00023136"/>
    </source>
</evidence>
<reference evidence="8 9" key="1">
    <citation type="submission" date="2017-08" db="EMBL/GenBank/DDBJ databases">
        <title>Genomic and metabolic characterisation of spoilage-associated Pseudomonas species.</title>
        <authorList>
            <person name="Stanborough T."/>
            <person name="Fegan N."/>
            <person name="Powell S.M."/>
            <person name="Singh T."/>
            <person name="Tamplin M.L."/>
            <person name="Chandry P.S."/>
        </authorList>
    </citation>
    <scope>NUCLEOTIDE SEQUENCE [LARGE SCALE GENOMIC DNA]</scope>
    <source>
        <strain evidence="8 9">F1820</strain>
    </source>
</reference>
<dbReference type="AlphaFoldDB" id="A0A266LXB1"/>
<feature type="domain" description="EamA" evidence="7">
    <location>
        <begin position="29"/>
        <end position="161"/>
    </location>
</feature>
<evidence type="ECO:0000256" key="1">
    <source>
        <dbReference type="ARBA" id="ARBA00004651"/>
    </source>
</evidence>
<evidence type="ECO:0000256" key="6">
    <source>
        <dbReference type="SAM" id="Phobius"/>
    </source>
</evidence>
<feature type="domain" description="EamA" evidence="7">
    <location>
        <begin position="173"/>
        <end position="309"/>
    </location>
</feature>
<dbReference type="PANTHER" id="PTHR32322:SF18">
    <property type="entry name" value="S-ADENOSYLMETHIONINE_S-ADENOSYLHOMOCYSTEINE TRANSPORTER"/>
    <property type="match status" value="1"/>
</dbReference>
<dbReference type="InterPro" id="IPR037185">
    <property type="entry name" value="EmrE-like"/>
</dbReference>
<name>A0A266LXB1_PSEFR</name>
<keyword evidence="4 6" id="KW-1133">Transmembrane helix</keyword>
<evidence type="ECO:0000259" key="7">
    <source>
        <dbReference type="Pfam" id="PF00892"/>
    </source>
</evidence>
<feature type="transmembrane region" description="Helical" evidence="6">
    <location>
        <begin position="202"/>
        <end position="222"/>
    </location>
</feature>
<evidence type="ECO:0000313" key="8">
    <source>
        <dbReference type="EMBL" id="OZY42042.1"/>
    </source>
</evidence>
<evidence type="ECO:0000256" key="3">
    <source>
        <dbReference type="ARBA" id="ARBA00022692"/>
    </source>
</evidence>
<feature type="transmembrane region" description="Helical" evidence="6">
    <location>
        <begin position="120"/>
        <end position="139"/>
    </location>
</feature>
<feature type="transmembrane region" description="Helical" evidence="6">
    <location>
        <begin position="146"/>
        <end position="166"/>
    </location>
</feature>
<feature type="transmembrane region" description="Helical" evidence="6">
    <location>
        <begin position="292"/>
        <end position="312"/>
    </location>
</feature>
<evidence type="ECO:0000256" key="4">
    <source>
        <dbReference type="ARBA" id="ARBA00022989"/>
    </source>
</evidence>
<sequence>MLSFYWKCTAIKRNSLYEDANVRMSKKNIGIGAAFPATLCWGVAIVMSKGALNDFPPITLLVFQLLSSVIFLWCVVCSRRRARPGLSDVAKFSWLGLLEPFLTYMLVLTGMTYSGASEASVLQSLESIMIVLIAALLFREYPSGKFVFYSMLVLLGIFIVLGSESYFINKEWLGAALITLGMLAAAFYVVLSSRIAEKYDVFYIVASQQTLALIVALFIFPFEWRGFAVSSITWGAWSLALLSGVIQYALAFVFYMVALRYISAGLAGVYLNFVPLVGIAGAFIFLDEKLSLLQLGGASLIVMALVLISVSAQAKAATYKNLDEPVEKDI</sequence>
<dbReference type="InterPro" id="IPR000620">
    <property type="entry name" value="EamA_dom"/>
</dbReference>
<proteinExistence type="predicted"/>
<dbReference type="GO" id="GO:0005886">
    <property type="term" value="C:plasma membrane"/>
    <property type="evidence" value="ECO:0007669"/>
    <property type="project" value="UniProtKB-SubCell"/>
</dbReference>
<feature type="transmembrane region" description="Helical" evidence="6">
    <location>
        <begin position="269"/>
        <end position="286"/>
    </location>
</feature>
<organism evidence="8 9">
    <name type="scientific">Pseudomonas fragi</name>
    <dbReference type="NCBI Taxonomy" id="296"/>
    <lineage>
        <taxon>Bacteria</taxon>
        <taxon>Pseudomonadati</taxon>
        <taxon>Pseudomonadota</taxon>
        <taxon>Gammaproteobacteria</taxon>
        <taxon>Pseudomonadales</taxon>
        <taxon>Pseudomonadaceae</taxon>
        <taxon>Pseudomonas</taxon>
    </lineage>
</organism>
<feature type="transmembrane region" description="Helical" evidence="6">
    <location>
        <begin position="172"/>
        <end position="190"/>
    </location>
</feature>
<feature type="transmembrane region" description="Helical" evidence="6">
    <location>
        <begin position="234"/>
        <end position="257"/>
    </location>
</feature>
<keyword evidence="3 6" id="KW-0812">Transmembrane</keyword>
<dbReference type="Gene3D" id="1.10.3730.20">
    <property type="match status" value="1"/>
</dbReference>
<keyword evidence="2" id="KW-1003">Cell membrane</keyword>
<dbReference type="EMBL" id="NQKL01000006">
    <property type="protein sequence ID" value="OZY42042.1"/>
    <property type="molecule type" value="Genomic_DNA"/>
</dbReference>
<feature type="transmembrane region" description="Helical" evidence="6">
    <location>
        <begin position="89"/>
        <end position="108"/>
    </location>
</feature>
<dbReference type="Proteomes" id="UP000216113">
    <property type="component" value="Unassembled WGS sequence"/>
</dbReference>
<dbReference type="SUPFAM" id="SSF103481">
    <property type="entry name" value="Multidrug resistance efflux transporter EmrE"/>
    <property type="match status" value="2"/>
</dbReference>
<dbReference type="Pfam" id="PF00892">
    <property type="entry name" value="EamA"/>
    <property type="match status" value="2"/>
</dbReference>
<protein>
    <recommendedName>
        <fullName evidence="7">EamA domain-containing protein</fullName>
    </recommendedName>
</protein>
<evidence type="ECO:0000256" key="2">
    <source>
        <dbReference type="ARBA" id="ARBA00022475"/>
    </source>
</evidence>
<comment type="subcellular location">
    <subcellularLocation>
        <location evidence="1">Cell membrane</location>
        <topology evidence="1">Multi-pass membrane protein</topology>
    </subcellularLocation>
</comment>
<feature type="transmembrane region" description="Helical" evidence="6">
    <location>
        <begin position="58"/>
        <end position="77"/>
    </location>
</feature>
<feature type="transmembrane region" description="Helical" evidence="6">
    <location>
        <begin position="29"/>
        <end position="52"/>
    </location>
</feature>
<dbReference type="InterPro" id="IPR050638">
    <property type="entry name" value="AA-Vitamin_Transporters"/>
</dbReference>
<comment type="caution">
    <text evidence="8">The sequence shown here is derived from an EMBL/GenBank/DDBJ whole genome shotgun (WGS) entry which is preliminary data.</text>
</comment>
<accession>A0A266LXB1</accession>
<evidence type="ECO:0000313" key="9">
    <source>
        <dbReference type="Proteomes" id="UP000216113"/>
    </source>
</evidence>